<dbReference type="GeneID" id="36397314"/>
<keyword evidence="2" id="KW-1185">Reference proteome</keyword>
<sequence>MTVPTAKQLTLQCLESAAACQKAFIKFYIATLESLGETLKNICRLLELLEQNRCSANE</sequence>
<dbReference type="EMBL" id="CCYD01001864">
    <property type="protein sequence ID" value="CEG45926.1"/>
    <property type="molecule type" value="Genomic_DNA"/>
</dbReference>
<name>A0A0P1AWY9_PLAHL</name>
<reference evidence="2" key="1">
    <citation type="submission" date="2014-09" db="EMBL/GenBank/DDBJ databases">
        <authorList>
            <person name="Sharma Rahul"/>
            <person name="Thines Marco"/>
        </authorList>
    </citation>
    <scope>NUCLEOTIDE SEQUENCE [LARGE SCALE GENOMIC DNA]</scope>
</reference>
<accession>A0A0P1AWY9</accession>
<dbReference type="RefSeq" id="XP_024582295.1">
    <property type="nucleotide sequence ID" value="XM_024716725.1"/>
</dbReference>
<protein>
    <submittedName>
        <fullName evidence="1">Uncharacterized protein</fullName>
    </submittedName>
</protein>
<organism evidence="1 2">
    <name type="scientific">Plasmopara halstedii</name>
    <name type="common">Downy mildew of sunflower</name>
    <dbReference type="NCBI Taxonomy" id="4781"/>
    <lineage>
        <taxon>Eukaryota</taxon>
        <taxon>Sar</taxon>
        <taxon>Stramenopiles</taxon>
        <taxon>Oomycota</taxon>
        <taxon>Peronosporomycetes</taxon>
        <taxon>Peronosporales</taxon>
        <taxon>Peronosporaceae</taxon>
        <taxon>Plasmopara</taxon>
    </lineage>
</organism>
<dbReference type="Proteomes" id="UP000054928">
    <property type="component" value="Unassembled WGS sequence"/>
</dbReference>
<evidence type="ECO:0000313" key="1">
    <source>
        <dbReference type="EMBL" id="CEG45926.1"/>
    </source>
</evidence>
<evidence type="ECO:0000313" key="2">
    <source>
        <dbReference type="Proteomes" id="UP000054928"/>
    </source>
</evidence>
<proteinExistence type="predicted"/>
<dbReference type="AlphaFoldDB" id="A0A0P1AWY9"/>